<organism evidence="2 3">
    <name type="scientific">Clostridium perfringens (strain ATCC 13124 / DSM 756 / JCM 1290 / NCIMB 6125 / NCTC 8237 / Type A)</name>
    <dbReference type="NCBI Taxonomy" id="195103"/>
    <lineage>
        <taxon>Bacteria</taxon>
        <taxon>Bacillati</taxon>
        <taxon>Bacillota</taxon>
        <taxon>Clostridia</taxon>
        <taxon>Eubacteriales</taxon>
        <taxon>Clostridiaceae</taxon>
        <taxon>Clostridium</taxon>
    </lineage>
</organism>
<dbReference type="KEGG" id="cpf:CPF_0989"/>
<name>A0A0H2YMW4_CLOP1</name>
<sequence length="130" mass="15347">MDSIKEQIFQLENDLIKSEVRKSAKKINEILSNDFVEFSSSGSEYHYKCGDVFQDEEDERTLDWEILNFKVKKVAENCILATYRVIKHDELDERKRYSLRSSLWTEENGKWKMSFHQGTLLAGKEGRSIF</sequence>
<dbReference type="Gene3D" id="3.10.450.50">
    <property type="match status" value="1"/>
</dbReference>
<dbReference type="EMBL" id="CP000246">
    <property type="protein sequence ID" value="ABG82198.1"/>
    <property type="molecule type" value="Genomic_DNA"/>
</dbReference>
<dbReference type="Pfam" id="PF14534">
    <property type="entry name" value="DUF4440"/>
    <property type="match status" value="1"/>
</dbReference>
<evidence type="ECO:0000313" key="3">
    <source>
        <dbReference type="Proteomes" id="UP000001823"/>
    </source>
</evidence>
<dbReference type="InterPro" id="IPR027843">
    <property type="entry name" value="DUF4440"/>
</dbReference>
<dbReference type="AlphaFoldDB" id="A0A0H2YMW4"/>
<dbReference type="RefSeq" id="WP_011590496.1">
    <property type="nucleotide sequence ID" value="NC_008261.1"/>
</dbReference>
<accession>A0A0H2YMW4</accession>
<evidence type="ECO:0000259" key="1">
    <source>
        <dbReference type="Pfam" id="PF14534"/>
    </source>
</evidence>
<proteinExistence type="predicted"/>
<feature type="domain" description="DUF4440" evidence="1">
    <location>
        <begin position="8"/>
        <end position="113"/>
    </location>
</feature>
<reference evidence="2 3" key="1">
    <citation type="journal article" date="2006" name="Genome Res.">
        <title>Skewed genomic variability in strains of the toxigenic bacterial pathogen, Clostridium perfringens.</title>
        <authorList>
            <person name="Myers G.S."/>
            <person name="Rasko D.A."/>
            <person name="Cheung J.K."/>
            <person name="Ravel J."/>
            <person name="Seshadri R."/>
            <person name="Deboy R.T."/>
            <person name="Ren Q."/>
            <person name="Varga J."/>
            <person name="Awad M.M."/>
            <person name="Brinkac L.M."/>
            <person name="Daugherty S.C."/>
            <person name="Haft D.H."/>
            <person name="Dodson R.J."/>
            <person name="Madupu R."/>
            <person name="Nelson W.C."/>
            <person name="Rosovitz M.J."/>
            <person name="Sullivan S.A."/>
            <person name="Khouri H."/>
            <person name="Dimitrov G.I."/>
            <person name="Watkins K.L."/>
            <person name="Mulligan S."/>
            <person name="Benton J."/>
            <person name="Radune D."/>
            <person name="Fisher D.J."/>
            <person name="Atkins H.S."/>
            <person name="Hiscox T."/>
            <person name="Jost B.H."/>
            <person name="Billington S.J."/>
            <person name="Songer J.G."/>
            <person name="McClane B.A."/>
            <person name="Titball R.W."/>
            <person name="Rood J.I."/>
            <person name="Melville S.B."/>
            <person name="Paulsen I.T."/>
        </authorList>
    </citation>
    <scope>NUCLEOTIDE SEQUENCE [LARGE SCALE GENOMIC DNA]</scope>
    <source>
        <strain evidence="3">ATCC 13124 / DSM 756 / JCM 1290 / NCIMB 6125 / NCTC 8237 / S 107 / Type A</strain>
    </source>
</reference>
<keyword evidence="3" id="KW-1185">Reference proteome</keyword>
<dbReference type="SUPFAM" id="SSF54427">
    <property type="entry name" value="NTF2-like"/>
    <property type="match status" value="1"/>
</dbReference>
<dbReference type="eggNOG" id="COG4994">
    <property type="taxonomic scope" value="Bacteria"/>
</dbReference>
<dbReference type="Proteomes" id="UP000001823">
    <property type="component" value="Chromosome"/>
</dbReference>
<dbReference type="PaxDb" id="195103-CPF_0989"/>
<evidence type="ECO:0000313" key="2">
    <source>
        <dbReference type="EMBL" id="ABG82198.1"/>
    </source>
</evidence>
<dbReference type="InterPro" id="IPR032710">
    <property type="entry name" value="NTF2-like_dom_sf"/>
</dbReference>
<gene>
    <name evidence="2" type="ordered locus">CPF_0989</name>
</gene>
<dbReference type="HOGENOM" id="CLU_119560_2_0_9"/>
<protein>
    <recommendedName>
        <fullName evidence="1">DUF4440 domain-containing protein</fullName>
    </recommendedName>
</protein>